<sequence>MRSIAVICLHVHLPGEQLLTLKDTQNIAEVVNDDTAQQTMFTQWLERNSHDAEARALTYVEFPSKFVWNQRVRVWSGEHQQLKYVKQWTKRKQGNCLGRIAYVHPTAGERYYLRLLLNSTRGPTSYEDIRTINNVLHPTFKAACYALGLLSDDKEWIEAIQEANEWATANQARELFVTILLFYEVTDPTQFWENTKNILQDDILHRRRKMYRHPDLHLTPTQIQTYCLLELDKILQRFGKTLSDFPSLPQPSISEISSLDNRMIREELSYNITEKRPPIHTPHSQYSLQGGLQQYYPGKRQYKSNTAERQHH</sequence>
<dbReference type="Proteomes" id="UP000595140">
    <property type="component" value="Unassembled WGS sequence"/>
</dbReference>
<evidence type="ECO:0000313" key="2">
    <source>
        <dbReference type="EMBL" id="VFQ89048.1"/>
    </source>
</evidence>
<dbReference type="PANTHER" id="PTHR10492">
    <property type="match status" value="1"/>
</dbReference>
<evidence type="ECO:0000256" key="1">
    <source>
        <dbReference type="SAM" id="MobiDB-lite"/>
    </source>
</evidence>
<accession>A0A484MLX4</accession>
<keyword evidence="3" id="KW-1185">Reference proteome</keyword>
<organism evidence="2 3">
    <name type="scientific">Cuscuta campestris</name>
    <dbReference type="NCBI Taxonomy" id="132261"/>
    <lineage>
        <taxon>Eukaryota</taxon>
        <taxon>Viridiplantae</taxon>
        <taxon>Streptophyta</taxon>
        <taxon>Embryophyta</taxon>
        <taxon>Tracheophyta</taxon>
        <taxon>Spermatophyta</taxon>
        <taxon>Magnoliopsida</taxon>
        <taxon>eudicotyledons</taxon>
        <taxon>Gunneridae</taxon>
        <taxon>Pentapetalae</taxon>
        <taxon>asterids</taxon>
        <taxon>lamiids</taxon>
        <taxon>Solanales</taxon>
        <taxon>Convolvulaceae</taxon>
        <taxon>Cuscuteae</taxon>
        <taxon>Cuscuta</taxon>
        <taxon>Cuscuta subgen. Grammica</taxon>
        <taxon>Cuscuta sect. Cleistogrammica</taxon>
    </lineage>
</organism>
<dbReference type="PANTHER" id="PTHR10492:SF93">
    <property type="entry name" value="ATP-DEPENDENT DNA HELICASE"/>
    <property type="match status" value="1"/>
</dbReference>
<protein>
    <recommendedName>
        <fullName evidence="4">Helitron helicase-like domain-containing protein</fullName>
    </recommendedName>
</protein>
<dbReference type="OrthoDB" id="1304969at2759"/>
<feature type="region of interest" description="Disordered" evidence="1">
    <location>
        <begin position="275"/>
        <end position="295"/>
    </location>
</feature>
<feature type="compositionally biased region" description="Low complexity" evidence="1">
    <location>
        <begin position="284"/>
        <end position="295"/>
    </location>
</feature>
<evidence type="ECO:0008006" key="4">
    <source>
        <dbReference type="Google" id="ProtNLM"/>
    </source>
</evidence>
<proteinExistence type="predicted"/>
<name>A0A484MLX4_9ASTE</name>
<dbReference type="AlphaFoldDB" id="A0A484MLX4"/>
<gene>
    <name evidence="2" type="ORF">CCAM_LOCUS30824</name>
</gene>
<reference evidence="2 3" key="1">
    <citation type="submission" date="2018-04" db="EMBL/GenBank/DDBJ databases">
        <authorList>
            <person name="Vogel A."/>
        </authorList>
    </citation>
    <scope>NUCLEOTIDE SEQUENCE [LARGE SCALE GENOMIC DNA]</scope>
</reference>
<dbReference type="EMBL" id="OOIL02003702">
    <property type="protein sequence ID" value="VFQ89048.1"/>
    <property type="molecule type" value="Genomic_DNA"/>
</dbReference>
<evidence type="ECO:0000313" key="3">
    <source>
        <dbReference type="Proteomes" id="UP000595140"/>
    </source>
</evidence>